<sequence>MLSQCRYPAGYSLVFIPYYSPVYTGSHWGVYDQNQNFYGYDDGDVSGEYDYDEGDGLPQGCEYADQQVAASTGALSLTDQSSAAAPAEAPLPGPAPAQVAGRRALLQAAAVPPPLSAAGPPLAAAGPPLAAAGPPLLAPGPTAGAPGPARASEDAAAAAPESAAAPQDSAGLVQMLCKPVPAQQNVQGSGWHGTGLSNQQVKAIAITAAVVFLILCCCLGGSRR</sequence>
<feature type="region of interest" description="Disordered" evidence="1">
    <location>
        <begin position="133"/>
        <end position="164"/>
    </location>
</feature>
<feature type="region of interest" description="Disordered" evidence="1">
    <location>
        <begin position="79"/>
        <end position="98"/>
    </location>
</feature>
<name>A0AAV1IGB3_9CHLO</name>
<evidence type="ECO:0000256" key="2">
    <source>
        <dbReference type="SAM" id="Phobius"/>
    </source>
</evidence>
<evidence type="ECO:0000313" key="4">
    <source>
        <dbReference type="Proteomes" id="UP001314263"/>
    </source>
</evidence>
<feature type="transmembrane region" description="Helical" evidence="2">
    <location>
        <begin position="203"/>
        <end position="222"/>
    </location>
</feature>
<organism evidence="3 4">
    <name type="scientific">Coccomyxa viridis</name>
    <dbReference type="NCBI Taxonomy" id="1274662"/>
    <lineage>
        <taxon>Eukaryota</taxon>
        <taxon>Viridiplantae</taxon>
        <taxon>Chlorophyta</taxon>
        <taxon>core chlorophytes</taxon>
        <taxon>Trebouxiophyceae</taxon>
        <taxon>Trebouxiophyceae incertae sedis</taxon>
        <taxon>Coccomyxaceae</taxon>
        <taxon>Coccomyxa</taxon>
    </lineage>
</organism>
<dbReference type="AlphaFoldDB" id="A0AAV1IGB3"/>
<accession>A0AAV1IGB3</accession>
<keyword evidence="2" id="KW-1133">Transmembrane helix</keyword>
<dbReference type="Proteomes" id="UP001314263">
    <property type="component" value="Unassembled WGS sequence"/>
</dbReference>
<reference evidence="3 4" key="1">
    <citation type="submission" date="2023-10" db="EMBL/GenBank/DDBJ databases">
        <authorList>
            <person name="Maclean D."/>
            <person name="Macfadyen A."/>
        </authorList>
    </citation>
    <scope>NUCLEOTIDE SEQUENCE [LARGE SCALE GENOMIC DNA]</scope>
</reference>
<keyword evidence="4" id="KW-1185">Reference proteome</keyword>
<keyword evidence="2" id="KW-0472">Membrane</keyword>
<proteinExistence type="predicted"/>
<keyword evidence="2" id="KW-0812">Transmembrane</keyword>
<dbReference type="EMBL" id="CAUYUE010000014">
    <property type="protein sequence ID" value="CAK0786346.1"/>
    <property type="molecule type" value="Genomic_DNA"/>
</dbReference>
<evidence type="ECO:0000256" key="1">
    <source>
        <dbReference type="SAM" id="MobiDB-lite"/>
    </source>
</evidence>
<gene>
    <name evidence="3" type="ORF">CVIRNUC_009559</name>
</gene>
<evidence type="ECO:0000313" key="3">
    <source>
        <dbReference type="EMBL" id="CAK0786346.1"/>
    </source>
</evidence>
<protein>
    <submittedName>
        <fullName evidence="3">Uncharacterized protein</fullName>
    </submittedName>
</protein>
<comment type="caution">
    <text evidence="3">The sequence shown here is derived from an EMBL/GenBank/DDBJ whole genome shotgun (WGS) entry which is preliminary data.</text>
</comment>